<keyword evidence="2" id="KW-1185">Reference proteome</keyword>
<dbReference type="Proteomes" id="UP001368500">
    <property type="component" value="Unassembled WGS sequence"/>
</dbReference>
<proteinExistence type="predicted"/>
<sequence>MVVLIDVSCTVGPVGLLFHRRVRAVVFGDGILRKAPGGVKSFRPMPGIAVGHGPTGFLLIPP</sequence>
<gene>
    <name evidence="1" type="ORF">AACH11_21515</name>
</gene>
<evidence type="ECO:0000313" key="2">
    <source>
        <dbReference type="Proteomes" id="UP001368500"/>
    </source>
</evidence>
<comment type="caution">
    <text evidence="1">The sequence shown here is derived from an EMBL/GenBank/DDBJ whole genome shotgun (WGS) entry which is preliminary data.</text>
</comment>
<dbReference type="RefSeq" id="WP_341376331.1">
    <property type="nucleotide sequence ID" value="NZ_JBBUTF010000026.1"/>
</dbReference>
<organism evidence="1 2">
    <name type="scientific">Pseudaquabacterium rugosum</name>
    <dbReference type="NCBI Taxonomy" id="2984194"/>
    <lineage>
        <taxon>Bacteria</taxon>
        <taxon>Pseudomonadati</taxon>
        <taxon>Pseudomonadota</taxon>
        <taxon>Betaproteobacteria</taxon>
        <taxon>Burkholderiales</taxon>
        <taxon>Sphaerotilaceae</taxon>
        <taxon>Pseudaquabacterium</taxon>
    </lineage>
</organism>
<protein>
    <submittedName>
        <fullName evidence="1">Uncharacterized protein</fullName>
    </submittedName>
</protein>
<dbReference type="EMBL" id="JBBUTF010000026">
    <property type="protein sequence ID" value="MEK8028545.1"/>
    <property type="molecule type" value="Genomic_DNA"/>
</dbReference>
<reference evidence="1 2" key="1">
    <citation type="submission" date="2024-04" db="EMBL/GenBank/DDBJ databases">
        <title>Novel species of the genus Ideonella isolated from streams.</title>
        <authorList>
            <person name="Lu H."/>
        </authorList>
    </citation>
    <scope>NUCLEOTIDE SEQUENCE [LARGE SCALE GENOMIC DNA]</scope>
    <source>
        <strain evidence="1 2">BYS139W</strain>
    </source>
</reference>
<evidence type="ECO:0000313" key="1">
    <source>
        <dbReference type="EMBL" id="MEK8028545.1"/>
    </source>
</evidence>
<name>A0ABU9BHV0_9BURK</name>
<accession>A0ABU9BHV0</accession>